<sequence length="362" mass="40610">MSLPPEYPPPAAPSAFPPPEPVAEPVAPVTPKRRRWLAPVIAGGTVFLLLIVGAVVAVVQRENIRDLFTVWNYEPSKTIVGYIDRSDMSDRGEFLFKASEPVIAGPTEFNDTCGALEEGTGVLGCYLPTTRGILLFDVTDERLDGVEEVVASHEMLHAAWHRMSRGDRTALEPLLEAEAEKREDDEAFTARMELYERVEPGARLNELHSIVGTELEDISPALEKHYAEYFTDRSIVVDLHVTSEAVLKDIEERTTALVEQLDTLYDEIEADYESYNTGYDKLNKAVAGFNAKNNAYGFTNQREFDAERNALILREIKLEKLFTSIQKRSKVYDGLIADLKELNSQSEALNKELNIVPRESDF</sequence>
<reference evidence="4" key="1">
    <citation type="submission" date="2019-02" db="EMBL/GenBank/DDBJ databases">
        <title>Glaciihabitans arcticus sp. nov., a psychrotolerant bacterium isolated from polar soil.</title>
        <authorList>
            <person name="Dahal R.H."/>
        </authorList>
    </citation>
    <scope>NUCLEOTIDE SEQUENCE [LARGE SCALE GENOMIC DNA]</scope>
    <source>
        <strain evidence="4">RP-3-7</strain>
    </source>
</reference>
<dbReference type="EMBL" id="SISG01000001">
    <property type="protein sequence ID" value="TBN56330.1"/>
    <property type="molecule type" value="Genomic_DNA"/>
</dbReference>
<gene>
    <name evidence="3" type="ORF">EYE40_02360</name>
</gene>
<feature type="region of interest" description="Disordered" evidence="1">
    <location>
        <begin position="1"/>
        <end position="21"/>
    </location>
</feature>
<evidence type="ECO:0000313" key="4">
    <source>
        <dbReference type="Proteomes" id="UP000294194"/>
    </source>
</evidence>
<name>A0A4Q9GVW6_9MICO</name>
<proteinExistence type="predicted"/>
<keyword evidence="2" id="KW-0472">Membrane</keyword>
<organism evidence="3 4">
    <name type="scientific">Glaciihabitans arcticus</name>
    <dbReference type="NCBI Taxonomy" id="2668039"/>
    <lineage>
        <taxon>Bacteria</taxon>
        <taxon>Bacillati</taxon>
        <taxon>Actinomycetota</taxon>
        <taxon>Actinomycetes</taxon>
        <taxon>Micrococcales</taxon>
        <taxon>Microbacteriaceae</taxon>
        <taxon>Glaciihabitans</taxon>
    </lineage>
</organism>
<evidence type="ECO:0000256" key="2">
    <source>
        <dbReference type="SAM" id="Phobius"/>
    </source>
</evidence>
<comment type="caution">
    <text evidence="3">The sequence shown here is derived from an EMBL/GenBank/DDBJ whole genome shotgun (WGS) entry which is preliminary data.</text>
</comment>
<evidence type="ECO:0000313" key="3">
    <source>
        <dbReference type="EMBL" id="TBN56330.1"/>
    </source>
</evidence>
<protein>
    <submittedName>
        <fullName evidence="3">Uncharacterized protein</fullName>
    </submittedName>
</protein>
<dbReference type="Proteomes" id="UP000294194">
    <property type="component" value="Unassembled WGS sequence"/>
</dbReference>
<keyword evidence="4" id="KW-1185">Reference proteome</keyword>
<keyword evidence="2" id="KW-1133">Transmembrane helix</keyword>
<keyword evidence="2" id="KW-0812">Transmembrane</keyword>
<dbReference type="AlphaFoldDB" id="A0A4Q9GVW6"/>
<evidence type="ECO:0000256" key="1">
    <source>
        <dbReference type="SAM" id="MobiDB-lite"/>
    </source>
</evidence>
<dbReference type="RefSeq" id="WP_130980440.1">
    <property type="nucleotide sequence ID" value="NZ_SISG01000001.1"/>
</dbReference>
<feature type="transmembrane region" description="Helical" evidence="2">
    <location>
        <begin position="36"/>
        <end position="59"/>
    </location>
</feature>
<accession>A0A4Q9GVW6</accession>